<evidence type="ECO:0000256" key="3">
    <source>
        <dbReference type="ARBA" id="ARBA00022431"/>
    </source>
</evidence>
<evidence type="ECO:0000256" key="5">
    <source>
        <dbReference type="ARBA" id="ARBA00022844"/>
    </source>
</evidence>
<dbReference type="KEGG" id="vg:80535370"/>
<dbReference type="GO" id="GO:0039615">
    <property type="term" value="C:T=1 icosahedral viral capsid"/>
    <property type="evidence" value="ECO:0007669"/>
    <property type="project" value="UniProtKB-UniRule"/>
</dbReference>
<dbReference type="GeneID" id="80535370"/>
<keyword evidence="4 6" id="KW-0167">Capsid protein</keyword>
<evidence type="ECO:0000256" key="6">
    <source>
        <dbReference type="RuleBase" id="RU361230"/>
    </source>
</evidence>
<evidence type="ECO:0000256" key="2">
    <source>
        <dbReference type="ARBA" id="ARBA00006131"/>
    </source>
</evidence>
<evidence type="ECO:0000256" key="1">
    <source>
        <dbReference type="ARBA" id="ARBA00004328"/>
    </source>
</evidence>
<keyword evidence="9" id="KW-1185">Reference proteome</keyword>
<name>A0A220IGM0_9VIRU</name>
<dbReference type="InterPro" id="IPR004219">
    <property type="entry name" value="TTvirus_Unk"/>
</dbReference>
<feature type="region of interest" description="Disordered" evidence="7">
    <location>
        <begin position="487"/>
        <end position="550"/>
    </location>
</feature>
<organism evidence="8 9">
    <name type="scientific">Giant panda anellovirus</name>
    <dbReference type="NCBI Taxonomy" id="2016460"/>
    <lineage>
        <taxon>Viruses</taxon>
        <taxon>Monodnaviria</taxon>
        <taxon>Shotokuvirae</taxon>
        <taxon>Commensaviricota</taxon>
        <taxon>Cardeaviricetes</taxon>
        <taxon>Sanitavirales</taxon>
        <taxon>Anelloviridae</taxon>
    </lineage>
</organism>
<evidence type="ECO:0000313" key="9">
    <source>
        <dbReference type="Proteomes" id="UP000677161"/>
    </source>
</evidence>
<sequence length="562" mass="67489">MVLLPRLPPPHTRMARYYYRRRWPRRRRNFRWRTRQFRTWFPRRRYYRRQHRVRRRRRRFYKKRQYISALMQWHPSHRKICIIKGWSYAFYGVDGNTCTNFQSWNEPTHGKLGFYRQYGGGASLYHMTLDWLYDEHKKHHNVWSASNEGFDIARYFGTTIYLWPHPDITYIFWWETNYGNLRPSDYQLIQPAYCLLQKNHVIVKSIKYGGRKPKKIRIHPPSVHQTQWYFMKNWCGAGLLRFGFSLFNINQTFIHENETRPWVIIGSNTSMTDITTLGQDLPPPTADNKNWYKYHWDRAENNKIAWGKKNITKLSQLGMTEIQVPYWIYYYGQGWTNLNSNEDWYYFIWWYNDPVKTNKDAWEPQDLVNQKKCWVLLRTNETNTPVTVVNMVQKAPFCYSKEDIHTQTQSSNFFNLPFFYKSKWQWGGVSPAPETTVNPCEQPPTSDNIRAVRIGNPATTGQAVLHPWDLDKAGFITKHKLRQLIRHPSQPDTGIQEEELQQKSPHLDSEPSTEESGDSDSESSQSSEDQEEPNLYSLTKRISRERKHRHKLIRRIRKLVNS</sequence>
<comment type="similarity">
    <text evidence="2 6">Belongs to the anelloviridae capsid protein family.</text>
</comment>
<evidence type="ECO:0000256" key="4">
    <source>
        <dbReference type="ARBA" id="ARBA00022561"/>
    </source>
</evidence>
<keyword evidence="3 6" id="KW-1140">T=1 icosahedral capsid protein</keyword>
<dbReference type="RefSeq" id="YP_010797537.1">
    <property type="nucleotide sequence ID" value="NC_076196.1"/>
</dbReference>
<accession>A0A220IGM0</accession>
<protein>
    <recommendedName>
        <fullName evidence="6">Capsid protein</fullName>
    </recommendedName>
</protein>
<feature type="compositionally biased region" description="Basic residues" evidence="7">
    <location>
        <begin position="541"/>
        <end position="550"/>
    </location>
</feature>
<reference evidence="8 9" key="1">
    <citation type="journal article" date="2017" name="Microbiome">
        <title>Virome comparisons in wild-diseased and healthy captive giant pandas.</title>
        <authorList>
            <person name="Zhang W."/>
            <person name="Yang S."/>
            <person name="Shan T."/>
            <person name="Hou R."/>
            <person name="Liu Z."/>
            <person name="Li W."/>
            <person name="Guo L."/>
            <person name="Wang Y."/>
            <person name="Chen P."/>
            <person name="Wang X."/>
            <person name="Feng F."/>
            <person name="Wang H."/>
            <person name="Chen C."/>
            <person name="Shen Q."/>
            <person name="Zhou C."/>
            <person name="Hua X."/>
            <person name="Cui L."/>
            <person name="Deng X."/>
            <person name="Zhang Z."/>
            <person name="Qi D."/>
            <person name="Delwart E."/>
        </authorList>
    </citation>
    <scope>NUCLEOTIDE SEQUENCE [LARGE SCALE GENOMIC DNA]</scope>
    <source>
        <strain evidence="9">gpan20682</strain>
    </source>
</reference>
<dbReference type="EMBL" id="MF327552">
    <property type="protein sequence ID" value="ASH99118.1"/>
    <property type="molecule type" value="Genomic_DNA"/>
</dbReference>
<comment type="subcellular location">
    <subcellularLocation>
        <location evidence="1 6">Virion</location>
    </subcellularLocation>
</comment>
<keyword evidence="5 6" id="KW-0946">Virion</keyword>
<evidence type="ECO:0000313" key="8">
    <source>
        <dbReference type="EMBL" id="ASH99118.1"/>
    </source>
</evidence>
<dbReference type="Proteomes" id="UP000677161">
    <property type="component" value="Segment"/>
</dbReference>
<comment type="function">
    <text evidence="6">Self-assembles to form an icosahedral capsid.</text>
</comment>
<proteinExistence type="inferred from homology"/>
<dbReference type="Pfam" id="PF02956">
    <property type="entry name" value="TT_ORF1"/>
    <property type="match status" value="1"/>
</dbReference>
<evidence type="ECO:0000256" key="7">
    <source>
        <dbReference type="SAM" id="MobiDB-lite"/>
    </source>
</evidence>
<feature type="compositionally biased region" description="Acidic residues" evidence="7">
    <location>
        <begin position="511"/>
        <end position="521"/>
    </location>
</feature>